<evidence type="ECO:0000313" key="3">
    <source>
        <dbReference type="EMBL" id="CAG6480821.1"/>
    </source>
</evidence>
<accession>A0A8D8FRD1</accession>
<feature type="signal peptide" evidence="2">
    <location>
        <begin position="1"/>
        <end position="18"/>
    </location>
</feature>
<sequence>MRNIMFCVKLCLKLAVLARWRLSSLLPHAAALGHSSHPEVSHDSILPDGPRRGIAERSASPRSHAIRTNVCSRPAPRPFDSARAVRKFFRTGPPRCPDELESPPKDPKSISISIPCQAPPSSSSYLSWRVFVAVNLTVAVRFGCGWWRWRCLGRFYMERNPINGLSRPAFGYSYPLCVLVPAASCTHAVPDRRSRDRIGTNFRGSLMSLFLA</sequence>
<protein>
    <submittedName>
        <fullName evidence="3">(northern house mosquito) hypothetical protein</fullName>
    </submittedName>
</protein>
<proteinExistence type="predicted"/>
<dbReference type="EMBL" id="HBUE01089361">
    <property type="protein sequence ID" value="CAG6480821.1"/>
    <property type="molecule type" value="Transcribed_RNA"/>
</dbReference>
<reference evidence="3" key="1">
    <citation type="submission" date="2021-05" db="EMBL/GenBank/DDBJ databases">
        <authorList>
            <person name="Alioto T."/>
            <person name="Alioto T."/>
            <person name="Gomez Garrido J."/>
        </authorList>
    </citation>
    <scope>NUCLEOTIDE SEQUENCE</scope>
</reference>
<evidence type="ECO:0000256" key="1">
    <source>
        <dbReference type="SAM" id="MobiDB-lite"/>
    </source>
</evidence>
<feature type="region of interest" description="Disordered" evidence="1">
    <location>
        <begin position="33"/>
        <end position="64"/>
    </location>
</feature>
<keyword evidence="2" id="KW-0732">Signal</keyword>
<name>A0A8D8FRD1_CULPI</name>
<feature type="compositionally biased region" description="Basic and acidic residues" evidence="1">
    <location>
        <begin position="96"/>
        <end position="108"/>
    </location>
</feature>
<feature type="region of interest" description="Disordered" evidence="1">
    <location>
        <begin position="91"/>
        <end position="113"/>
    </location>
</feature>
<organism evidence="3">
    <name type="scientific">Culex pipiens</name>
    <name type="common">House mosquito</name>
    <dbReference type="NCBI Taxonomy" id="7175"/>
    <lineage>
        <taxon>Eukaryota</taxon>
        <taxon>Metazoa</taxon>
        <taxon>Ecdysozoa</taxon>
        <taxon>Arthropoda</taxon>
        <taxon>Hexapoda</taxon>
        <taxon>Insecta</taxon>
        <taxon>Pterygota</taxon>
        <taxon>Neoptera</taxon>
        <taxon>Endopterygota</taxon>
        <taxon>Diptera</taxon>
        <taxon>Nematocera</taxon>
        <taxon>Culicoidea</taxon>
        <taxon>Culicidae</taxon>
        <taxon>Culicinae</taxon>
        <taxon>Culicini</taxon>
        <taxon>Culex</taxon>
        <taxon>Culex</taxon>
    </lineage>
</organism>
<feature type="chain" id="PRO_5034532130" evidence="2">
    <location>
        <begin position="19"/>
        <end position="212"/>
    </location>
</feature>
<dbReference type="AlphaFoldDB" id="A0A8D8FRD1"/>
<evidence type="ECO:0000256" key="2">
    <source>
        <dbReference type="SAM" id="SignalP"/>
    </source>
</evidence>